<proteinExistence type="predicted"/>
<dbReference type="GO" id="GO:0005829">
    <property type="term" value="C:cytosol"/>
    <property type="evidence" value="ECO:0007669"/>
    <property type="project" value="TreeGrafter"/>
</dbReference>
<evidence type="ECO:0000259" key="1">
    <source>
        <dbReference type="Pfam" id="PF25328"/>
    </source>
</evidence>
<evidence type="ECO:0000313" key="2">
    <source>
        <dbReference type="EMBL" id="CEK56101.1"/>
    </source>
</evidence>
<feature type="non-terminal residue" evidence="2">
    <location>
        <position position="1"/>
    </location>
</feature>
<gene>
    <name evidence="2" type="primary">ORF26796</name>
</gene>
<dbReference type="GO" id="GO:0032483">
    <property type="term" value="P:regulation of Rab protein signal transduction"/>
    <property type="evidence" value="ECO:0007669"/>
    <property type="project" value="TreeGrafter"/>
</dbReference>
<name>A0A0B6YJV6_9EUPU</name>
<dbReference type="EMBL" id="HACG01009236">
    <property type="protein sequence ID" value="CEK56101.1"/>
    <property type="molecule type" value="Transcribed_RNA"/>
</dbReference>
<dbReference type="Pfam" id="PF25328">
    <property type="entry name" value="PH_MADD"/>
    <property type="match status" value="1"/>
</dbReference>
<accession>A0A0B6YJV6</accession>
<dbReference type="InterPro" id="IPR039980">
    <property type="entry name" value="MADD"/>
</dbReference>
<dbReference type="AlphaFoldDB" id="A0A0B6YJV6"/>
<dbReference type="PANTHER" id="PTHR13008">
    <property type="entry name" value="MAP-KINASE ACTIVATING DEATH DOMAIN PROTEIN MADD /DENN/AEX-3 C.ELEGANS"/>
    <property type="match status" value="1"/>
</dbReference>
<organism evidence="2">
    <name type="scientific">Arion vulgaris</name>
    <dbReference type="NCBI Taxonomy" id="1028688"/>
    <lineage>
        <taxon>Eukaryota</taxon>
        <taxon>Metazoa</taxon>
        <taxon>Spiralia</taxon>
        <taxon>Lophotrochozoa</taxon>
        <taxon>Mollusca</taxon>
        <taxon>Gastropoda</taxon>
        <taxon>Heterobranchia</taxon>
        <taxon>Euthyneura</taxon>
        <taxon>Panpulmonata</taxon>
        <taxon>Eupulmonata</taxon>
        <taxon>Stylommatophora</taxon>
        <taxon>Helicina</taxon>
        <taxon>Arionoidea</taxon>
        <taxon>Arionidae</taxon>
        <taxon>Arion</taxon>
    </lineage>
</organism>
<dbReference type="PANTHER" id="PTHR13008:SF7">
    <property type="entry name" value="MAP KINASE-ACTIVATING DEATH DOMAIN PROTEIN"/>
    <property type="match status" value="1"/>
</dbReference>
<feature type="domain" description="MAP kinase-activating death" evidence="1">
    <location>
        <begin position="7"/>
        <end position="64"/>
    </location>
</feature>
<dbReference type="InterPro" id="IPR057469">
    <property type="entry name" value="PH_MADD"/>
</dbReference>
<reference evidence="2" key="1">
    <citation type="submission" date="2014-12" db="EMBL/GenBank/DDBJ databases">
        <title>Insight into the proteome of Arion vulgaris.</title>
        <authorList>
            <person name="Aradska J."/>
            <person name="Bulat T."/>
            <person name="Smidak R."/>
            <person name="Sarate P."/>
            <person name="Gangsoo J."/>
            <person name="Sialana F."/>
            <person name="Bilban M."/>
            <person name="Lubec G."/>
        </authorList>
    </citation>
    <scope>NUCLEOTIDE SEQUENCE</scope>
    <source>
        <tissue evidence="2">Skin</tissue>
    </source>
</reference>
<dbReference type="GO" id="GO:0005085">
    <property type="term" value="F:guanyl-nucleotide exchange factor activity"/>
    <property type="evidence" value="ECO:0007669"/>
    <property type="project" value="TreeGrafter"/>
</dbReference>
<sequence length="74" mass="8565">LLDSSKEMELFIGLERIRKCSTLKGDIFVVEEFDRKTKKETLHKFKTNLAPKICYAVLCLISYVAEGPEQRKQS</sequence>
<protein>
    <recommendedName>
        <fullName evidence="1">MAP kinase-activating death domain-containing protein</fullName>
    </recommendedName>
</protein>
<dbReference type="GO" id="GO:0042981">
    <property type="term" value="P:regulation of apoptotic process"/>
    <property type="evidence" value="ECO:0007669"/>
    <property type="project" value="TreeGrafter"/>
</dbReference>